<name>A0A9Q7A742_9BACT</name>
<gene>
    <name evidence="1" type="ORF">KAR29_12110</name>
</gene>
<reference evidence="2" key="1">
    <citation type="submission" date="2021-04" db="EMBL/GenBank/DDBJ databases">
        <title>A novel Synergistetes isolate from a pyrite-forming mixed culture.</title>
        <authorList>
            <person name="Bunk B."/>
            <person name="Sproer C."/>
            <person name="Spring S."/>
            <person name="Pester M."/>
        </authorList>
    </citation>
    <scope>NUCLEOTIDE SEQUENCE [LARGE SCALE GENOMIC DNA]</scope>
    <source>
        <strain evidence="2">J.5.4.2-T.3.5.2</strain>
    </source>
</reference>
<proteinExistence type="predicted"/>
<dbReference type="Proteomes" id="UP000671879">
    <property type="component" value="Chromosome"/>
</dbReference>
<evidence type="ECO:0000313" key="2">
    <source>
        <dbReference type="Proteomes" id="UP000671879"/>
    </source>
</evidence>
<dbReference type="KEGG" id="aram:KAR29_12110"/>
<evidence type="ECO:0000313" key="1">
    <source>
        <dbReference type="EMBL" id="QTX32041.1"/>
    </source>
</evidence>
<keyword evidence="2" id="KW-1185">Reference proteome</keyword>
<sequence length="182" mass="20438">MTVTVRTFPLVLSREEALARAEGKGNWIGKLLLRGTDLHELRSHFVEYALLEYEALHSPNVIARRLFGDGQRKRQLCRVIANGTTGAAAWAEELPEGLVDVTVDEGQVQPATVSPEEMESRGRRLVFRVLRRRVGGYPEINLVGRRTVHRPFYVALYGVPVEGTRIRYLPIAADGWGTSRAF</sequence>
<accession>A0A9Q7A742</accession>
<dbReference type="EMBL" id="CP072943">
    <property type="protein sequence ID" value="QTX32041.1"/>
    <property type="molecule type" value="Genomic_DNA"/>
</dbReference>
<protein>
    <submittedName>
        <fullName evidence="1">Uncharacterized protein</fullName>
    </submittedName>
</protein>
<dbReference type="RefSeq" id="WP_274373248.1">
    <property type="nucleotide sequence ID" value="NZ_CP072943.1"/>
</dbReference>
<organism evidence="1 2">
    <name type="scientific">Aminithiophilus ramosus</name>
    <dbReference type="NCBI Taxonomy" id="3029084"/>
    <lineage>
        <taxon>Bacteria</taxon>
        <taxon>Thermotogati</taxon>
        <taxon>Synergistota</taxon>
        <taxon>Synergistia</taxon>
        <taxon>Synergistales</taxon>
        <taxon>Aminithiophilaceae</taxon>
        <taxon>Aminithiophilus</taxon>
    </lineage>
</organism>
<dbReference type="AlphaFoldDB" id="A0A9Q7A742"/>